<dbReference type="SUPFAM" id="SSF53300">
    <property type="entry name" value="vWA-like"/>
    <property type="match status" value="1"/>
</dbReference>
<dbReference type="InterPro" id="IPR036465">
    <property type="entry name" value="vWFA_dom_sf"/>
</dbReference>
<accession>A0A7W6DSD2</accession>
<evidence type="ECO:0008006" key="3">
    <source>
        <dbReference type="Google" id="ProtNLM"/>
    </source>
</evidence>
<organism evidence="1 2">
    <name type="scientific">Sagittula marina</name>
    <dbReference type="NCBI Taxonomy" id="943940"/>
    <lineage>
        <taxon>Bacteria</taxon>
        <taxon>Pseudomonadati</taxon>
        <taxon>Pseudomonadota</taxon>
        <taxon>Alphaproteobacteria</taxon>
        <taxon>Rhodobacterales</taxon>
        <taxon>Roseobacteraceae</taxon>
        <taxon>Sagittula</taxon>
    </lineage>
</organism>
<evidence type="ECO:0000313" key="2">
    <source>
        <dbReference type="Proteomes" id="UP000541426"/>
    </source>
</evidence>
<dbReference type="Proteomes" id="UP000541426">
    <property type="component" value="Unassembled WGS sequence"/>
</dbReference>
<dbReference type="RefSeq" id="WP_221235669.1">
    <property type="nucleotide sequence ID" value="NZ_BAABBZ010000055.1"/>
</dbReference>
<dbReference type="Pfam" id="PF06707">
    <property type="entry name" value="DUF1194"/>
    <property type="match status" value="1"/>
</dbReference>
<protein>
    <recommendedName>
        <fullName evidence="3">DUF1194 domain-containing protein</fullName>
    </recommendedName>
</protein>
<dbReference type="AlphaFoldDB" id="A0A7W6DSD2"/>
<comment type="caution">
    <text evidence="1">The sequence shown here is derived from an EMBL/GenBank/DDBJ whole genome shotgun (WGS) entry which is preliminary data.</text>
</comment>
<dbReference type="Gene3D" id="3.40.50.410">
    <property type="entry name" value="von Willebrand factor, type A domain"/>
    <property type="match status" value="1"/>
</dbReference>
<name>A0A7W6DSD2_9RHOB</name>
<proteinExistence type="predicted"/>
<evidence type="ECO:0000313" key="1">
    <source>
        <dbReference type="EMBL" id="MBB3987939.1"/>
    </source>
</evidence>
<dbReference type="InterPro" id="IPR010607">
    <property type="entry name" value="DUF1194"/>
</dbReference>
<keyword evidence="2" id="KW-1185">Reference proteome</keyword>
<dbReference type="EMBL" id="JACIEJ010000014">
    <property type="protein sequence ID" value="MBB3987939.1"/>
    <property type="molecule type" value="Genomic_DNA"/>
</dbReference>
<reference evidence="1 2" key="1">
    <citation type="submission" date="2020-08" db="EMBL/GenBank/DDBJ databases">
        <title>Genomic Encyclopedia of Type Strains, Phase IV (KMG-IV): sequencing the most valuable type-strain genomes for metagenomic binning, comparative biology and taxonomic classification.</title>
        <authorList>
            <person name="Goeker M."/>
        </authorList>
    </citation>
    <scope>NUCLEOTIDE SEQUENCE [LARGE SCALE GENOMIC DNA]</scope>
    <source>
        <strain evidence="1 2">DSM 102235</strain>
    </source>
</reference>
<sequence length="219" mass="22862">MPLLLCLWGATAQGACRQALVLGLDVSGSVDAAEYRLQMDGLAAALLHPEVQTALFAMPEAPVSLAIYEWSGPEAQRVIVPWRVISDPLALDAVATTLRHVQRGDGASSTALGAAKSFGAAMLSKQAACWKRVLDVSGDGTSNTGPRPKIVRPDGITINGLVIGGGDGGGLDALAAYYHAYVVQGPDAFVETAAGFASFEAAMVRKLKRELQVMVVSTR</sequence>
<gene>
    <name evidence="1" type="ORF">GGQ68_004293</name>
</gene>